<dbReference type="EMBL" id="JACHXI010000013">
    <property type="protein sequence ID" value="MBB3104234.1"/>
    <property type="molecule type" value="Genomic_DNA"/>
</dbReference>
<protein>
    <recommendedName>
        <fullName evidence="4">Transmembrane protein</fullName>
    </recommendedName>
</protein>
<evidence type="ECO:0000313" key="3">
    <source>
        <dbReference type="Proteomes" id="UP000549250"/>
    </source>
</evidence>
<comment type="caution">
    <text evidence="2">The sequence shown here is derived from an EMBL/GenBank/DDBJ whole genome shotgun (WGS) entry which is preliminary data.</text>
</comment>
<evidence type="ECO:0000256" key="1">
    <source>
        <dbReference type="SAM" id="Phobius"/>
    </source>
</evidence>
<keyword evidence="3" id="KW-1185">Reference proteome</keyword>
<feature type="transmembrane region" description="Helical" evidence="1">
    <location>
        <begin position="28"/>
        <end position="48"/>
    </location>
</feature>
<name>A0A839T7K1_AZOMA</name>
<gene>
    <name evidence="2" type="ORF">FHR87_002649</name>
</gene>
<evidence type="ECO:0008006" key="4">
    <source>
        <dbReference type="Google" id="ProtNLM"/>
    </source>
</evidence>
<dbReference type="RefSeq" id="WP_183167121.1">
    <property type="nucleotide sequence ID" value="NZ_JACHXI010000013.1"/>
</dbReference>
<dbReference type="AlphaFoldDB" id="A0A839T7K1"/>
<feature type="transmembrane region" description="Helical" evidence="1">
    <location>
        <begin position="60"/>
        <end position="80"/>
    </location>
</feature>
<organism evidence="2 3">
    <name type="scientific">Azomonas macrocytogenes</name>
    <name type="common">Azotobacter macrocytogenes</name>
    <dbReference type="NCBI Taxonomy" id="69962"/>
    <lineage>
        <taxon>Bacteria</taxon>
        <taxon>Pseudomonadati</taxon>
        <taxon>Pseudomonadota</taxon>
        <taxon>Gammaproteobacteria</taxon>
        <taxon>Pseudomonadales</taxon>
        <taxon>Pseudomonadaceae</taxon>
        <taxon>Azomonas</taxon>
    </lineage>
</organism>
<feature type="transmembrane region" description="Helical" evidence="1">
    <location>
        <begin position="103"/>
        <end position="129"/>
    </location>
</feature>
<dbReference type="Proteomes" id="UP000549250">
    <property type="component" value="Unassembled WGS sequence"/>
</dbReference>
<keyword evidence="1" id="KW-1133">Transmembrane helix</keyword>
<reference evidence="2 3" key="1">
    <citation type="submission" date="2020-08" db="EMBL/GenBank/DDBJ databases">
        <title>Genomic Encyclopedia of Type Strains, Phase III (KMG-III): the genomes of soil and plant-associated and newly described type strains.</title>
        <authorList>
            <person name="Whitman W."/>
        </authorList>
    </citation>
    <scope>NUCLEOTIDE SEQUENCE [LARGE SCALE GENOMIC DNA]</scope>
    <source>
        <strain evidence="2 3">CECT 4462</strain>
    </source>
</reference>
<keyword evidence="1" id="KW-0472">Membrane</keyword>
<keyword evidence="1" id="KW-0812">Transmembrane</keyword>
<proteinExistence type="predicted"/>
<sequence>MTKPHEHDDRAPAARWHSLWLLTVGPTIWALHFLIAYCTAAVWCAKVVGRDGSLDGLRSIIGILTLVALAGIVLTGWFGYRQHSFGDDSSTHSEASSGDRHRFLGFSTLLLCGLSFVATAYVALSVVFIGTCQ</sequence>
<evidence type="ECO:0000313" key="2">
    <source>
        <dbReference type="EMBL" id="MBB3104234.1"/>
    </source>
</evidence>
<accession>A0A839T7K1</accession>